<dbReference type="GO" id="GO:0080030">
    <property type="term" value="F:methyl indole-3-acetate esterase activity"/>
    <property type="evidence" value="ECO:0007669"/>
    <property type="project" value="TreeGrafter"/>
</dbReference>
<sequence>MGNKFICMSKKDTKNGGIGSRSKRGNLSKRRSSIDEELLHKQALALAIHQHQLSQRFDNGSMSRRLGSTSSRRRATTLSDPFATTDAKPLPECLENIKTKKFVLVHGEGFGAWCWYKSIALLEESGLLPVALDLAGCGIDTTDAKNVTTLAEYSKPLIDFLQNLPEDEKVILVGHSSGGACISYALEHLPDKISKAIYLCGTMIADGHRPFDVFAEELGSEELFSPDSKFVIYGNGKDNPPTGFMFEKQHLQGLYFNHSPTKHLQDIYHGNIKRLGYNYSDITWSPYGPYWRQARKMCLMELFSARRLESYEYIRAEEMSSLLKEIFGLSGRAFLLKDCLSTVSLNVISRMVLGRRYLDGSENAVVSPEEFKKMLDELFLLNGVLNIGDLIPYINFLDLQGYVKRMKVVSKKFDRFLEHVLDEHEARRRETAGYTSRDMVDVLLELAEDPTLEVKLERHGVKAFTQDVALAMVSIRPIPLGPMMEKLSLSAEKYGTGRRFYIQTLDDNALSPDVQEKLVRENPPEGVFKIKGSDHCPFFSKPQALHKILLEIAQIA</sequence>
<dbReference type="InterPro" id="IPR045889">
    <property type="entry name" value="MES/HNL"/>
</dbReference>
<accession>A0A8X8W6C6</accession>
<feature type="domain" description="AB hydrolase-1" evidence="3">
    <location>
        <begin position="102"/>
        <end position="212"/>
    </location>
</feature>
<proteinExistence type="predicted"/>
<dbReference type="GO" id="GO:0009696">
    <property type="term" value="P:salicylic acid metabolic process"/>
    <property type="evidence" value="ECO:0007669"/>
    <property type="project" value="TreeGrafter"/>
</dbReference>
<keyword evidence="5" id="KW-1185">Reference proteome</keyword>
<dbReference type="SUPFAM" id="SSF53474">
    <property type="entry name" value="alpha/beta-Hydrolases"/>
    <property type="match status" value="1"/>
</dbReference>
<dbReference type="FunFam" id="3.40.50.1820:FF:000025">
    <property type="entry name" value="putative methylesterase 11, chloroplastic"/>
    <property type="match status" value="1"/>
</dbReference>
<dbReference type="PANTHER" id="PTHR10992:SF785">
    <property type="entry name" value="METHYLESTERASE 14, CHLOROPLASTIC-RELATED"/>
    <property type="match status" value="1"/>
</dbReference>
<name>A0A8X8W6C6_SALSN</name>
<reference evidence="4" key="1">
    <citation type="submission" date="2018-01" db="EMBL/GenBank/DDBJ databases">
        <authorList>
            <person name="Mao J.F."/>
        </authorList>
    </citation>
    <scope>NUCLEOTIDE SEQUENCE</scope>
    <source>
        <strain evidence="4">Huo1</strain>
        <tissue evidence="4">Leaf</tissue>
    </source>
</reference>
<dbReference type="InterPro" id="IPR036396">
    <property type="entry name" value="Cyt_P450_sf"/>
</dbReference>
<dbReference type="GO" id="GO:0016705">
    <property type="term" value="F:oxidoreductase activity, acting on paired donors, with incorporation or reduction of molecular oxygen"/>
    <property type="evidence" value="ECO:0007669"/>
    <property type="project" value="InterPro"/>
</dbReference>
<organism evidence="4">
    <name type="scientific">Salvia splendens</name>
    <name type="common">Scarlet sage</name>
    <dbReference type="NCBI Taxonomy" id="180675"/>
    <lineage>
        <taxon>Eukaryota</taxon>
        <taxon>Viridiplantae</taxon>
        <taxon>Streptophyta</taxon>
        <taxon>Embryophyta</taxon>
        <taxon>Tracheophyta</taxon>
        <taxon>Spermatophyta</taxon>
        <taxon>Magnoliopsida</taxon>
        <taxon>eudicotyledons</taxon>
        <taxon>Gunneridae</taxon>
        <taxon>Pentapetalae</taxon>
        <taxon>asterids</taxon>
        <taxon>lamiids</taxon>
        <taxon>Lamiales</taxon>
        <taxon>Lamiaceae</taxon>
        <taxon>Nepetoideae</taxon>
        <taxon>Mentheae</taxon>
        <taxon>Salviinae</taxon>
        <taxon>Salvia</taxon>
        <taxon>Salvia subgen. Calosphace</taxon>
        <taxon>core Calosphace</taxon>
    </lineage>
</organism>
<dbReference type="GO" id="GO:0080032">
    <property type="term" value="F:methyl jasmonate esterase activity"/>
    <property type="evidence" value="ECO:0007669"/>
    <property type="project" value="TreeGrafter"/>
</dbReference>
<reference evidence="4" key="2">
    <citation type="submission" date="2020-08" db="EMBL/GenBank/DDBJ databases">
        <title>Plant Genome Project.</title>
        <authorList>
            <person name="Zhang R.-G."/>
        </authorList>
    </citation>
    <scope>NUCLEOTIDE SEQUENCE</scope>
    <source>
        <strain evidence="4">Huo1</strain>
        <tissue evidence="4">Leaf</tissue>
    </source>
</reference>
<dbReference type="GO" id="GO:0009694">
    <property type="term" value="P:jasmonic acid metabolic process"/>
    <property type="evidence" value="ECO:0007669"/>
    <property type="project" value="TreeGrafter"/>
</dbReference>
<feature type="compositionally biased region" description="Basic residues" evidence="2">
    <location>
        <begin position="21"/>
        <end position="31"/>
    </location>
</feature>
<comment type="caution">
    <text evidence="4">The sequence shown here is derived from an EMBL/GenBank/DDBJ whole genome shotgun (WGS) entry which is preliminary data.</text>
</comment>
<dbReference type="InterPro" id="IPR029058">
    <property type="entry name" value="AB_hydrolase_fold"/>
</dbReference>
<dbReference type="Gene3D" id="3.40.50.1820">
    <property type="entry name" value="alpha/beta hydrolase"/>
    <property type="match status" value="2"/>
</dbReference>
<dbReference type="PANTHER" id="PTHR10992">
    <property type="entry name" value="METHYLESTERASE FAMILY MEMBER"/>
    <property type="match status" value="1"/>
</dbReference>
<dbReference type="GO" id="GO:0020037">
    <property type="term" value="F:heme binding"/>
    <property type="evidence" value="ECO:0007669"/>
    <property type="project" value="InterPro"/>
</dbReference>
<evidence type="ECO:0000256" key="2">
    <source>
        <dbReference type="SAM" id="MobiDB-lite"/>
    </source>
</evidence>
<dbReference type="Pfam" id="PF00067">
    <property type="entry name" value="p450"/>
    <property type="match status" value="1"/>
</dbReference>
<dbReference type="Proteomes" id="UP000298416">
    <property type="component" value="Unassembled WGS sequence"/>
</dbReference>
<protein>
    <recommendedName>
        <fullName evidence="3">AB hydrolase-1 domain-containing protein</fullName>
    </recommendedName>
</protein>
<dbReference type="GO" id="GO:0080031">
    <property type="term" value="F:methyl salicylate esterase activity"/>
    <property type="evidence" value="ECO:0007669"/>
    <property type="project" value="TreeGrafter"/>
</dbReference>
<evidence type="ECO:0000313" key="5">
    <source>
        <dbReference type="Proteomes" id="UP000298416"/>
    </source>
</evidence>
<dbReference type="GO" id="GO:0005506">
    <property type="term" value="F:iron ion binding"/>
    <property type="evidence" value="ECO:0007669"/>
    <property type="project" value="InterPro"/>
</dbReference>
<dbReference type="InterPro" id="IPR000073">
    <property type="entry name" value="AB_hydrolase_1"/>
</dbReference>
<dbReference type="AlphaFoldDB" id="A0A8X8W6C6"/>
<dbReference type="EMBL" id="PNBA02000020">
    <property type="protein sequence ID" value="KAG6388880.1"/>
    <property type="molecule type" value="Genomic_DNA"/>
</dbReference>
<evidence type="ECO:0000256" key="1">
    <source>
        <dbReference type="ARBA" id="ARBA00022801"/>
    </source>
</evidence>
<gene>
    <name evidence="4" type="ORF">SASPL_150316</name>
</gene>
<evidence type="ECO:0000259" key="3">
    <source>
        <dbReference type="Pfam" id="PF12697"/>
    </source>
</evidence>
<evidence type="ECO:0000313" key="4">
    <source>
        <dbReference type="EMBL" id="KAG6388880.1"/>
    </source>
</evidence>
<dbReference type="Pfam" id="PF12697">
    <property type="entry name" value="Abhydrolase_6"/>
    <property type="match status" value="1"/>
</dbReference>
<dbReference type="SUPFAM" id="SSF48264">
    <property type="entry name" value="Cytochrome P450"/>
    <property type="match status" value="1"/>
</dbReference>
<dbReference type="InterPro" id="IPR001128">
    <property type="entry name" value="Cyt_P450"/>
</dbReference>
<feature type="region of interest" description="Disordered" evidence="2">
    <location>
        <begin position="1"/>
        <end position="32"/>
    </location>
</feature>
<dbReference type="GO" id="GO:0004497">
    <property type="term" value="F:monooxygenase activity"/>
    <property type="evidence" value="ECO:0007669"/>
    <property type="project" value="InterPro"/>
</dbReference>
<keyword evidence="1" id="KW-0378">Hydrolase</keyword>